<dbReference type="CDD" id="cd04470">
    <property type="entry name" value="S1_EF-P_repeat_1"/>
    <property type="match status" value="1"/>
</dbReference>
<dbReference type="Gene3D" id="2.40.50.140">
    <property type="entry name" value="Nucleic acid-binding proteins"/>
    <property type="match status" value="2"/>
</dbReference>
<dbReference type="SMART" id="SM00841">
    <property type="entry name" value="Elong-fact-P_C"/>
    <property type="match status" value="1"/>
</dbReference>
<dbReference type="Pfam" id="PF09285">
    <property type="entry name" value="Elong-fact-P_C"/>
    <property type="match status" value="1"/>
</dbReference>
<reference evidence="13" key="1">
    <citation type="submission" date="2023-07" db="EMBL/GenBank/DDBJ databases">
        <title>Between Cages and Wild: Unraveling the Impact of Captivity on Animal Microbiomes and Antimicrobial Resistance.</title>
        <authorList>
            <person name="Schmartz G.P."/>
            <person name="Rehner J."/>
            <person name="Schuff M.J."/>
            <person name="Becker S.L."/>
            <person name="Kravczyk M."/>
            <person name="Gurevich A."/>
            <person name="Francke R."/>
            <person name="Mueller R."/>
            <person name="Keller V."/>
            <person name="Keller A."/>
        </authorList>
    </citation>
    <scope>NUCLEOTIDE SEQUENCE</scope>
    <source>
        <strain evidence="13">S39M_St_73</strain>
    </source>
</reference>
<evidence type="ECO:0000256" key="4">
    <source>
        <dbReference type="ARBA" id="ARBA00022490"/>
    </source>
</evidence>
<sequence>MIQAVNLRSGMRYVDGNDLIQVLEANHHKPGKGNTVMRMKLKNIRTGAIFETTLRPDEKFEQAYIDTKEVQYLYSDGSNGIFMDNVTYEQYELPLDTIEEEMKFLVENSTCEIQFFGQEVIGVELPPSVHLTVTETEPRIKGATASGTGGKPATLETGLTINVPDFIESGELIEVSTQQGGEYKSRVS</sequence>
<comment type="caution">
    <text evidence="13">The sequence shown here is derived from an EMBL/GenBank/DDBJ whole genome shotgun (WGS) entry which is preliminary data.</text>
</comment>
<comment type="similarity">
    <text evidence="3 8 10">Belongs to the elongation factor P family.</text>
</comment>
<evidence type="ECO:0000259" key="12">
    <source>
        <dbReference type="SMART" id="SM01185"/>
    </source>
</evidence>
<dbReference type="InterPro" id="IPR008991">
    <property type="entry name" value="Translation_prot_SH3-like_sf"/>
</dbReference>
<organism evidence="13 14">
    <name type="scientific">Atopococcus tabaci</name>
    <dbReference type="NCBI Taxonomy" id="269774"/>
    <lineage>
        <taxon>Bacteria</taxon>
        <taxon>Bacillati</taxon>
        <taxon>Bacillota</taxon>
        <taxon>Bacilli</taxon>
        <taxon>Lactobacillales</taxon>
        <taxon>Carnobacteriaceae</taxon>
        <taxon>Atopococcus</taxon>
    </lineage>
</organism>
<evidence type="ECO:0000256" key="1">
    <source>
        <dbReference type="ARBA" id="ARBA00004496"/>
    </source>
</evidence>
<dbReference type="Pfam" id="PF01132">
    <property type="entry name" value="EFP"/>
    <property type="match status" value="1"/>
</dbReference>
<evidence type="ECO:0000313" key="13">
    <source>
        <dbReference type="EMBL" id="MDO5457699.1"/>
    </source>
</evidence>
<keyword evidence="14" id="KW-1185">Reference proteome</keyword>
<keyword evidence="5 8" id="KW-0251">Elongation factor</keyword>
<accession>A0AA43UCZ2</accession>
<dbReference type="Pfam" id="PF08207">
    <property type="entry name" value="EFP_N"/>
    <property type="match status" value="1"/>
</dbReference>
<dbReference type="FunFam" id="2.40.50.140:FF:000004">
    <property type="entry name" value="Elongation factor P"/>
    <property type="match status" value="1"/>
</dbReference>
<evidence type="ECO:0000259" key="11">
    <source>
        <dbReference type="SMART" id="SM00841"/>
    </source>
</evidence>
<dbReference type="GO" id="GO:0005829">
    <property type="term" value="C:cytosol"/>
    <property type="evidence" value="ECO:0007669"/>
    <property type="project" value="UniProtKB-ARBA"/>
</dbReference>
<dbReference type="SUPFAM" id="SSF50249">
    <property type="entry name" value="Nucleic acid-binding proteins"/>
    <property type="match status" value="2"/>
</dbReference>
<evidence type="ECO:0000256" key="6">
    <source>
        <dbReference type="ARBA" id="ARBA00022917"/>
    </source>
</evidence>
<proteinExistence type="inferred from homology"/>
<dbReference type="PROSITE" id="PS01275">
    <property type="entry name" value="EFP"/>
    <property type="match status" value="1"/>
</dbReference>
<dbReference type="FunFam" id="2.30.30.30:FF:000003">
    <property type="entry name" value="Elongation factor P"/>
    <property type="match status" value="1"/>
</dbReference>
<dbReference type="AlphaFoldDB" id="A0AA43UCZ2"/>
<dbReference type="SUPFAM" id="SSF50104">
    <property type="entry name" value="Translation proteins SH3-like domain"/>
    <property type="match status" value="1"/>
</dbReference>
<dbReference type="PANTHER" id="PTHR30053">
    <property type="entry name" value="ELONGATION FACTOR P"/>
    <property type="match status" value="1"/>
</dbReference>
<gene>
    <name evidence="8 13" type="primary">efp</name>
    <name evidence="13" type="ORF">Q4F26_05060</name>
</gene>
<evidence type="ECO:0000256" key="8">
    <source>
        <dbReference type="HAMAP-Rule" id="MF_00141"/>
    </source>
</evidence>
<dbReference type="NCBIfam" id="NF001810">
    <property type="entry name" value="PRK00529.1"/>
    <property type="match status" value="1"/>
</dbReference>
<dbReference type="InterPro" id="IPR013185">
    <property type="entry name" value="Transl_elong_KOW-like"/>
</dbReference>
<dbReference type="EMBL" id="JAUNQW010000021">
    <property type="protein sequence ID" value="MDO5457699.1"/>
    <property type="molecule type" value="Genomic_DNA"/>
</dbReference>
<evidence type="ECO:0000256" key="2">
    <source>
        <dbReference type="ARBA" id="ARBA00004815"/>
    </source>
</evidence>
<keyword evidence="6 8" id="KW-0648">Protein biosynthesis</keyword>
<evidence type="ECO:0000256" key="5">
    <source>
        <dbReference type="ARBA" id="ARBA00022768"/>
    </source>
</evidence>
<name>A0AA43UCZ2_9LACT</name>
<dbReference type="InterPro" id="IPR015365">
    <property type="entry name" value="Elong-fact-P_C"/>
</dbReference>
<dbReference type="FunFam" id="2.40.50.140:FF:000009">
    <property type="entry name" value="Elongation factor P"/>
    <property type="match status" value="1"/>
</dbReference>
<feature type="domain" description="Translation elongation factor P/YeiP central" evidence="12">
    <location>
        <begin position="67"/>
        <end position="121"/>
    </location>
</feature>
<dbReference type="Gene3D" id="2.30.30.30">
    <property type="match status" value="1"/>
</dbReference>
<dbReference type="NCBIfam" id="TIGR00038">
    <property type="entry name" value="efp"/>
    <property type="match status" value="1"/>
</dbReference>
<dbReference type="PANTHER" id="PTHR30053:SF12">
    <property type="entry name" value="ELONGATION FACTOR P (EF-P) FAMILY PROTEIN"/>
    <property type="match status" value="1"/>
</dbReference>
<evidence type="ECO:0000256" key="7">
    <source>
        <dbReference type="ARBA" id="ARBA00025469"/>
    </source>
</evidence>
<dbReference type="InterPro" id="IPR011768">
    <property type="entry name" value="Transl_elongation_fac_P"/>
</dbReference>
<evidence type="ECO:0000256" key="9">
    <source>
        <dbReference type="NCBIfam" id="TIGR00038"/>
    </source>
</evidence>
<dbReference type="CDD" id="cd05794">
    <property type="entry name" value="S1_EF-P_repeat_2"/>
    <property type="match status" value="1"/>
</dbReference>
<protein>
    <recommendedName>
        <fullName evidence="8 9">Elongation factor P</fullName>
        <shortName evidence="8">EF-P</shortName>
    </recommendedName>
</protein>
<dbReference type="Proteomes" id="UP001171751">
    <property type="component" value="Unassembled WGS sequence"/>
</dbReference>
<feature type="domain" description="Elongation factor P C-terminal" evidence="11">
    <location>
        <begin position="129"/>
        <end position="186"/>
    </location>
</feature>
<dbReference type="InterPro" id="IPR012340">
    <property type="entry name" value="NA-bd_OB-fold"/>
</dbReference>
<comment type="function">
    <text evidence="7 8">Involved in peptide bond synthesis. Stimulates efficient translation and peptide-bond synthesis on native or reconstituted 70S ribosomes in vitro. Probably functions indirectly by altering the affinity of the ribosome for aminoacyl-tRNA, thus increasing their reactivity as acceptors for peptidyl transferase.</text>
</comment>
<dbReference type="SMART" id="SM01185">
    <property type="entry name" value="EFP"/>
    <property type="match status" value="1"/>
</dbReference>
<evidence type="ECO:0000313" key="14">
    <source>
        <dbReference type="Proteomes" id="UP001171751"/>
    </source>
</evidence>
<comment type="pathway">
    <text evidence="2 8">Protein biosynthesis; polypeptide chain elongation.</text>
</comment>
<comment type="subcellular location">
    <subcellularLocation>
        <location evidence="1 8">Cytoplasm</location>
    </subcellularLocation>
</comment>
<dbReference type="HAMAP" id="MF_00141">
    <property type="entry name" value="EF_P"/>
    <property type="match status" value="1"/>
</dbReference>
<dbReference type="InterPro" id="IPR001059">
    <property type="entry name" value="Transl_elong_P/YeiP_cen"/>
</dbReference>
<dbReference type="GO" id="GO:0003746">
    <property type="term" value="F:translation elongation factor activity"/>
    <property type="evidence" value="ECO:0007669"/>
    <property type="project" value="UniProtKB-UniRule"/>
</dbReference>
<dbReference type="InterPro" id="IPR020599">
    <property type="entry name" value="Transl_elong_fac_P/YeiP"/>
</dbReference>
<dbReference type="PIRSF" id="PIRSF005901">
    <property type="entry name" value="EF-P"/>
    <property type="match status" value="1"/>
</dbReference>
<dbReference type="InterPro" id="IPR013852">
    <property type="entry name" value="Transl_elong_P/YeiP_CS"/>
</dbReference>
<evidence type="ECO:0000256" key="10">
    <source>
        <dbReference type="RuleBase" id="RU004389"/>
    </source>
</evidence>
<evidence type="ECO:0000256" key="3">
    <source>
        <dbReference type="ARBA" id="ARBA00009479"/>
    </source>
</evidence>
<dbReference type="InterPro" id="IPR014722">
    <property type="entry name" value="Rib_uL2_dom2"/>
</dbReference>
<dbReference type="GO" id="GO:0043043">
    <property type="term" value="P:peptide biosynthetic process"/>
    <property type="evidence" value="ECO:0007669"/>
    <property type="project" value="InterPro"/>
</dbReference>
<keyword evidence="4 8" id="KW-0963">Cytoplasm</keyword>